<dbReference type="EMBL" id="JAUKUD010000001">
    <property type="protein sequence ID" value="KAK0754001.1"/>
    <property type="molecule type" value="Genomic_DNA"/>
</dbReference>
<dbReference type="PROSITE" id="PS50294">
    <property type="entry name" value="WD_REPEATS_REGION"/>
    <property type="match status" value="1"/>
</dbReference>
<reference evidence="3" key="1">
    <citation type="submission" date="2023-06" db="EMBL/GenBank/DDBJ databases">
        <title>Genome-scale phylogeny and comparative genomics of the fungal order Sordariales.</title>
        <authorList>
            <consortium name="Lawrence Berkeley National Laboratory"/>
            <person name="Hensen N."/>
            <person name="Bonometti L."/>
            <person name="Westerberg I."/>
            <person name="Brannstrom I.O."/>
            <person name="Guillou S."/>
            <person name="Cros-Aarteil S."/>
            <person name="Calhoun S."/>
            <person name="Haridas S."/>
            <person name="Kuo A."/>
            <person name="Mondo S."/>
            <person name="Pangilinan J."/>
            <person name="Riley R."/>
            <person name="LaButti K."/>
            <person name="Andreopoulos B."/>
            <person name="Lipzen A."/>
            <person name="Chen C."/>
            <person name="Yanf M."/>
            <person name="Daum C."/>
            <person name="Ng V."/>
            <person name="Clum A."/>
            <person name="Steindorff A."/>
            <person name="Ohm R."/>
            <person name="Martin F."/>
            <person name="Silar P."/>
            <person name="Natvig D."/>
            <person name="Lalanne C."/>
            <person name="Gautier V."/>
            <person name="Ament-velasquez S.L."/>
            <person name="Kruys A."/>
            <person name="Hutchinson M.I."/>
            <person name="Powell A.J."/>
            <person name="Barry K."/>
            <person name="Miller A.N."/>
            <person name="Grigoriev I.V."/>
            <person name="Debuchy R."/>
            <person name="Gladieux P."/>
            <person name="Thoren M.H."/>
            <person name="Johannesson H."/>
        </authorList>
    </citation>
    <scope>NUCLEOTIDE SEQUENCE</scope>
    <source>
        <strain evidence="3">SMH3187-1</strain>
    </source>
</reference>
<comment type="caution">
    <text evidence="3">The sequence shown here is derived from an EMBL/GenBank/DDBJ whole genome shotgun (WGS) entry which is preliminary data.</text>
</comment>
<dbReference type="PANTHER" id="PTHR43991:SF12">
    <property type="entry name" value="WD REPEAT PROTEIN (AFU_ORTHOLOGUE AFUA_8G05640)"/>
    <property type="match status" value="1"/>
</dbReference>
<accession>A0AA40FAA1</accession>
<feature type="repeat" description="WD" evidence="1">
    <location>
        <begin position="573"/>
        <end position="605"/>
    </location>
</feature>
<dbReference type="Gene3D" id="2.130.10.10">
    <property type="entry name" value="YVTN repeat-like/Quinoprotein amine dehydrogenase"/>
    <property type="match status" value="2"/>
</dbReference>
<evidence type="ECO:0000313" key="3">
    <source>
        <dbReference type="EMBL" id="KAK0754001.1"/>
    </source>
</evidence>
<dbReference type="InterPro" id="IPR015943">
    <property type="entry name" value="WD40/YVTN_repeat-like_dom_sf"/>
</dbReference>
<dbReference type="InterPro" id="IPR036322">
    <property type="entry name" value="WD40_repeat_dom_sf"/>
</dbReference>
<protein>
    <recommendedName>
        <fullName evidence="5">WD40 repeat-like protein</fullName>
    </recommendedName>
</protein>
<dbReference type="Pfam" id="PF00400">
    <property type="entry name" value="WD40"/>
    <property type="match status" value="1"/>
</dbReference>
<dbReference type="PROSITE" id="PS50082">
    <property type="entry name" value="WD_REPEATS_2"/>
    <property type="match status" value="1"/>
</dbReference>
<dbReference type="SMART" id="SM00320">
    <property type="entry name" value="WD40"/>
    <property type="match status" value="3"/>
</dbReference>
<dbReference type="AlphaFoldDB" id="A0AA40FAA1"/>
<dbReference type="PANTHER" id="PTHR43991">
    <property type="entry name" value="WD REPEAT PROTEIN (AFU_ORTHOLOGUE AFUA_8G05640)-RELATED"/>
    <property type="match status" value="1"/>
</dbReference>
<gene>
    <name evidence="3" type="ORF">B0T18DRAFT_26806</name>
</gene>
<organism evidence="3 4">
    <name type="scientific">Schizothecium vesticola</name>
    <dbReference type="NCBI Taxonomy" id="314040"/>
    <lineage>
        <taxon>Eukaryota</taxon>
        <taxon>Fungi</taxon>
        <taxon>Dikarya</taxon>
        <taxon>Ascomycota</taxon>
        <taxon>Pezizomycotina</taxon>
        <taxon>Sordariomycetes</taxon>
        <taxon>Sordariomycetidae</taxon>
        <taxon>Sordariales</taxon>
        <taxon>Schizotheciaceae</taxon>
        <taxon>Schizothecium</taxon>
    </lineage>
</organism>
<evidence type="ECO:0000313" key="4">
    <source>
        <dbReference type="Proteomes" id="UP001172155"/>
    </source>
</evidence>
<evidence type="ECO:0008006" key="5">
    <source>
        <dbReference type="Google" id="ProtNLM"/>
    </source>
</evidence>
<evidence type="ECO:0000256" key="2">
    <source>
        <dbReference type="SAM" id="MobiDB-lite"/>
    </source>
</evidence>
<evidence type="ECO:0000256" key="1">
    <source>
        <dbReference type="PROSITE-ProRule" id="PRU00221"/>
    </source>
</evidence>
<sequence>MDLPTAALDHTHVHATTIQLRALLGSDPRLRPASADESPAQASTSHGGDDDIMMASSDEEQDGDSEEGLDGDEEEEEDKEEEDDDDEDDDDDDDFNLESDDSTAGDTHYHYHNPEIYHQHHHIAPHHVPYFPTSLLFSSDPAAMSDMDVSDDEGSPALYADVVAMLTSDMDDSLDTFETPPEHHFGSLNFFAGNSPGPPYAPLLHQASLAPLAPDFANMLASLSDSMPPPTSATSLDTPTTEAAVLNEWLEAAHPTAASNPNPHTLGGRNVGLADFLHHWARQTRSSSGLTRERAHYPWPTRIHDMVAKPAKKVRYADLEGDMCDLQGINWEDLGVTRKEARERRLLTYKNYVSTENSDRWMPNLRDMAIPRTESFFRFRRMDIRNNVALSHFQLRNILAVPSRTRAFYPGIHSVYQFNPVSGETRTVMKLHNTPGSQVSTIAADHGVLIAGLFNGEYLLRHLDADEPDPANPATTHHGVITTNPSGITNHVQIHTSRTSASPLAAFSSNDQFFRVLDLATETVLATHHYPFPLNCSALSPDGRLRVMVGDDKKVLITTADAGARRPEVLHALAGHRDYGFACDWADDGWTVATGFQDKSVKIWDARRWTDAAGAATPVCTLRAEMAGVRGLRFSPAGSGRRVLVAAEEADYVSVIDAQTFRAKQTVDLFGEVGGVAFSNGGQELAVLCCDPARGGLLQMERGGSISYERDGTGRTGNERQNWRRSIAWGCHSWSFVICSFGRIQW</sequence>
<name>A0AA40FAA1_9PEZI</name>
<proteinExistence type="predicted"/>
<dbReference type="InterPro" id="IPR001680">
    <property type="entry name" value="WD40_rpt"/>
</dbReference>
<feature type="compositionally biased region" description="Acidic residues" evidence="2">
    <location>
        <begin position="57"/>
        <end position="103"/>
    </location>
</feature>
<keyword evidence="4" id="KW-1185">Reference proteome</keyword>
<dbReference type="Proteomes" id="UP001172155">
    <property type="component" value="Unassembled WGS sequence"/>
</dbReference>
<keyword evidence="1" id="KW-0853">WD repeat</keyword>
<dbReference type="SUPFAM" id="SSF50978">
    <property type="entry name" value="WD40 repeat-like"/>
    <property type="match status" value="1"/>
</dbReference>
<feature type="region of interest" description="Disordered" evidence="2">
    <location>
        <begin position="27"/>
        <end position="110"/>
    </location>
</feature>